<reference evidence="2 3" key="1">
    <citation type="journal article" date="2019" name="Nat. Microbiol.">
        <title>Mediterranean grassland soil C-N compound turnover is dependent on rainfall and depth, and is mediated by genomically divergent microorganisms.</title>
        <authorList>
            <person name="Diamond S."/>
            <person name="Andeer P.F."/>
            <person name="Li Z."/>
            <person name="Crits-Christoph A."/>
            <person name="Burstein D."/>
            <person name="Anantharaman K."/>
            <person name="Lane K.R."/>
            <person name="Thomas B.C."/>
            <person name="Pan C."/>
            <person name="Northen T.R."/>
            <person name="Banfield J.F."/>
        </authorList>
    </citation>
    <scope>NUCLEOTIDE SEQUENCE [LARGE SCALE GENOMIC DNA]</scope>
    <source>
        <strain evidence="2">WS_11</strain>
    </source>
</reference>
<dbReference type="GO" id="GO:0003677">
    <property type="term" value="F:DNA binding"/>
    <property type="evidence" value="ECO:0007669"/>
    <property type="project" value="InterPro"/>
</dbReference>
<evidence type="ECO:0000313" key="2">
    <source>
        <dbReference type="EMBL" id="TMQ69893.1"/>
    </source>
</evidence>
<dbReference type="InterPro" id="IPR010982">
    <property type="entry name" value="Lambda_DNA-bd_dom_sf"/>
</dbReference>
<dbReference type="PROSITE" id="PS50943">
    <property type="entry name" value="HTH_CROC1"/>
    <property type="match status" value="1"/>
</dbReference>
<evidence type="ECO:0000259" key="1">
    <source>
        <dbReference type="PROSITE" id="PS50943"/>
    </source>
</evidence>
<feature type="domain" description="HTH cro/C1-type" evidence="1">
    <location>
        <begin position="48"/>
        <end position="103"/>
    </location>
</feature>
<protein>
    <submittedName>
        <fullName evidence="2">XRE family transcriptional regulator</fullName>
    </submittedName>
</protein>
<dbReference type="Gene3D" id="1.10.260.40">
    <property type="entry name" value="lambda repressor-like DNA-binding domains"/>
    <property type="match status" value="1"/>
</dbReference>
<sequence length="135" mass="14911">MRSGASRANRRGAKTEIPVERSSGNVFEDIGLGQSDELLVKSEIAARIAVIIEKRGLTQARAAEILRIDQPSVSDLVRGRLRGFSSDRLFRFLNALGQDVRIVIVPRPPHSRRIGHLRVVDDHPQAASAGTRARR</sequence>
<dbReference type="CDD" id="cd00093">
    <property type="entry name" value="HTH_XRE"/>
    <property type="match status" value="1"/>
</dbReference>
<dbReference type="AlphaFoldDB" id="A0A538U202"/>
<gene>
    <name evidence="2" type="ORF">E6K81_13905</name>
</gene>
<dbReference type="InterPro" id="IPR039554">
    <property type="entry name" value="HigA2-like_HTH"/>
</dbReference>
<dbReference type="InterPro" id="IPR001387">
    <property type="entry name" value="Cro/C1-type_HTH"/>
</dbReference>
<dbReference type="EMBL" id="VBPB01000269">
    <property type="protein sequence ID" value="TMQ69893.1"/>
    <property type="molecule type" value="Genomic_DNA"/>
</dbReference>
<dbReference type="Pfam" id="PF13744">
    <property type="entry name" value="HTH_37"/>
    <property type="match status" value="1"/>
</dbReference>
<name>A0A538U202_UNCEI</name>
<proteinExistence type="predicted"/>
<dbReference type="SUPFAM" id="SSF47413">
    <property type="entry name" value="lambda repressor-like DNA-binding domains"/>
    <property type="match status" value="1"/>
</dbReference>
<comment type="caution">
    <text evidence="2">The sequence shown here is derived from an EMBL/GenBank/DDBJ whole genome shotgun (WGS) entry which is preliminary data.</text>
</comment>
<evidence type="ECO:0000313" key="3">
    <source>
        <dbReference type="Proteomes" id="UP000319771"/>
    </source>
</evidence>
<dbReference type="Proteomes" id="UP000319771">
    <property type="component" value="Unassembled WGS sequence"/>
</dbReference>
<accession>A0A538U202</accession>
<organism evidence="2 3">
    <name type="scientific">Eiseniibacteriota bacterium</name>
    <dbReference type="NCBI Taxonomy" id="2212470"/>
    <lineage>
        <taxon>Bacteria</taxon>
        <taxon>Candidatus Eiseniibacteriota</taxon>
    </lineage>
</organism>
<dbReference type="SMART" id="SM00530">
    <property type="entry name" value="HTH_XRE"/>
    <property type="match status" value="1"/>
</dbReference>